<dbReference type="GO" id="GO:0008831">
    <property type="term" value="F:dTDP-4-dehydrorhamnose reductase activity"/>
    <property type="evidence" value="ECO:0007669"/>
    <property type="project" value="UniProtKB-EC"/>
</dbReference>
<dbReference type="Gene3D" id="3.90.25.10">
    <property type="entry name" value="UDP-galactose 4-epimerase, domain 1"/>
    <property type="match status" value="1"/>
</dbReference>
<reference evidence="3" key="1">
    <citation type="submission" date="2023-07" db="EMBL/GenBank/DDBJ databases">
        <title>Whole-genome sequencing of a new Methanosarcina sp. Z-7115.</title>
        <authorList>
            <person name="Zhilina T.N."/>
            <person name="Merkel A.Y."/>
        </authorList>
    </citation>
    <scope>NUCLEOTIDE SEQUENCE [LARGE SCALE GENOMIC DNA]</scope>
    <source>
        <strain evidence="3">Z-7115</strain>
    </source>
</reference>
<dbReference type="RefSeq" id="WP_310574847.1">
    <property type="nucleotide sequence ID" value="NZ_JAVKPK010000008.1"/>
</dbReference>
<dbReference type="SUPFAM" id="SSF51735">
    <property type="entry name" value="NAD(P)-binding Rossmann-fold domains"/>
    <property type="match status" value="1"/>
</dbReference>
<dbReference type="InterPro" id="IPR005913">
    <property type="entry name" value="dTDP_dehydrorham_reduct"/>
</dbReference>
<dbReference type="CDD" id="cd05254">
    <property type="entry name" value="dTDP_HR_like_SDR_e"/>
    <property type="match status" value="1"/>
</dbReference>
<gene>
    <name evidence="2" type="primary">rfbD</name>
    <name evidence="2" type="ORF">RG963_03275</name>
</gene>
<proteinExistence type="predicted"/>
<comment type="caution">
    <text evidence="2">The sequence shown here is derived from an EMBL/GenBank/DDBJ whole genome shotgun (WGS) entry which is preliminary data.</text>
</comment>
<accession>A0ABU2CYK8</accession>
<sequence>MGEIKTLILGAGGMLGKELCKVFPDAIKFTRSELDITDEAEVRLTIEKIKPDVVINAAAYTNVDGCEDNKELAFKINGRALEYISRGCSNAGATLVHYSTDYVFDGSRKEYFESDETNPMNVYGQSKLLGEKNIIENMKDYRIIRTSWLFGLQGKNFVETMLRLSEEMDTVRVVNDQFGKPTYAADLALKTDEIIKLPPGIYHITNEGTCSWYEFAEAIIGNVAPCSTDEFPRKAKRPKYSVLVNTKTEPMRHWKEALKAYLKERSTT</sequence>
<organism evidence="2 3">
    <name type="scientific">Methanosarcina baikalica</name>
    <dbReference type="NCBI Taxonomy" id="3073890"/>
    <lineage>
        <taxon>Archaea</taxon>
        <taxon>Methanobacteriati</taxon>
        <taxon>Methanobacteriota</taxon>
        <taxon>Stenosarchaea group</taxon>
        <taxon>Methanomicrobia</taxon>
        <taxon>Methanosarcinales</taxon>
        <taxon>Methanosarcinaceae</taxon>
        <taxon>Methanosarcina</taxon>
    </lineage>
</organism>
<dbReference type="InterPro" id="IPR036291">
    <property type="entry name" value="NAD(P)-bd_dom_sf"/>
</dbReference>
<dbReference type="PANTHER" id="PTHR10491">
    <property type="entry name" value="DTDP-4-DEHYDRORHAMNOSE REDUCTASE"/>
    <property type="match status" value="1"/>
</dbReference>
<dbReference type="PANTHER" id="PTHR10491:SF4">
    <property type="entry name" value="METHIONINE ADENOSYLTRANSFERASE 2 SUBUNIT BETA"/>
    <property type="match status" value="1"/>
</dbReference>
<evidence type="ECO:0000313" key="3">
    <source>
        <dbReference type="Proteomes" id="UP001246244"/>
    </source>
</evidence>
<protein>
    <submittedName>
        <fullName evidence="2">dTDP-4-dehydrorhamnose reductase</fullName>
        <ecNumber evidence="2">1.1.1.133</ecNumber>
    </submittedName>
</protein>
<dbReference type="EC" id="1.1.1.133" evidence="2"/>
<dbReference type="NCBIfam" id="TIGR01214">
    <property type="entry name" value="rmlD"/>
    <property type="match status" value="1"/>
</dbReference>
<dbReference type="Proteomes" id="UP001246244">
    <property type="component" value="Unassembled WGS sequence"/>
</dbReference>
<evidence type="ECO:0000259" key="1">
    <source>
        <dbReference type="Pfam" id="PF04321"/>
    </source>
</evidence>
<dbReference type="Pfam" id="PF04321">
    <property type="entry name" value="RmlD_sub_bind"/>
    <property type="match status" value="1"/>
</dbReference>
<dbReference type="EMBL" id="JAVKPK010000008">
    <property type="protein sequence ID" value="MDR7664821.1"/>
    <property type="molecule type" value="Genomic_DNA"/>
</dbReference>
<name>A0ABU2CYK8_9EURY</name>
<keyword evidence="2" id="KW-0560">Oxidoreductase</keyword>
<keyword evidence="3" id="KW-1185">Reference proteome</keyword>
<feature type="domain" description="RmlD-like substrate binding" evidence="1">
    <location>
        <begin position="5"/>
        <end position="264"/>
    </location>
</feature>
<dbReference type="InterPro" id="IPR029903">
    <property type="entry name" value="RmlD-like-bd"/>
</dbReference>
<dbReference type="Gene3D" id="3.40.50.720">
    <property type="entry name" value="NAD(P)-binding Rossmann-like Domain"/>
    <property type="match status" value="1"/>
</dbReference>
<evidence type="ECO:0000313" key="2">
    <source>
        <dbReference type="EMBL" id="MDR7664821.1"/>
    </source>
</evidence>